<evidence type="ECO:0000313" key="4">
    <source>
        <dbReference type="EMBL" id="KAG9478711.1"/>
    </source>
</evidence>
<dbReference type="PANTHER" id="PTHR12162:SF0">
    <property type="entry name" value="NIBRIN"/>
    <property type="match status" value="1"/>
</dbReference>
<accession>A0A8J6F1A6</accession>
<protein>
    <recommendedName>
        <fullName evidence="3">Nibrin C-terminal domain-containing protein</fullName>
    </recommendedName>
</protein>
<feature type="compositionally biased region" description="Basic and acidic residues" evidence="2">
    <location>
        <begin position="629"/>
        <end position="639"/>
    </location>
</feature>
<evidence type="ECO:0000256" key="1">
    <source>
        <dbReference type="ARBA" id="ARBA00023306"/>
    </source>
</evidence>
<name>A0A8J6F1A6_ELECQ</name>
<sequence length="650" mass="72652">VTYKPLVVCSSCLNSAEKNAITQSLLTLGGHLVNNWTEKCTHLVMTSVKITIKTLCALICCRSIVKPEYFSEMIEAIQQKKPLPALASFIPIIDEPSLQSDSLDLSENTQRKAVFKDKIFLFLTAKQHKKLSAVIHFGGGKSKLLTGELDDKSLLENPNVCVIDVGIADSESQGSPTWITSILDILQSKSLRTIPEAEIGLAVIYMSTQIYCNPLQSSENRNESEKHGRRSIMGYSQSSSMAVDETVLPPATFNTTAYVADTEPQTHADNWTDISGVCEVKETPKSNRRSSKTNPSKDQDVEVGGDCRTTLFQEHLRPTEERPCPSPQAETPALSRQKGSQKVESSNKIQNYFQPMSKKRDRVEEEGETSSAKLCRMERETSQSSHPTKEIVPPKRKKDNAVPFSVPHTDLQREPAGSSKNRPGCSYGQDSMDTATTSKDSVVKKRKEPADVVEESDLENEEECGDEVRDKSNTNSISHGKRPRVETTEDFGEDFSMQSLDSGDRSTAPAIHAIKTEADIKQEPLSLREDTKIPFQPKQENDDGLPRKLLVLEFQSLVVSRPTRNSQTTSKANQENVTNFKKFRKIAYPGAGSFPHIIGGSDLIAHDRKKNSELEQWLRQEMEEQTQQAKEKSLAEDLFRYNPKTVKRRR</sequence>
<organism evidence="4 5">
    <name type="scientific">Eleutherodactylus coqui</name>
    <name type="common">Puerto Rican coqui</name>
    <dbReference type="NCBI Taxonomy" id="57060"/>
    <lineage>
        <taxon>Eukaryota</taxon>
        <taxon>Metazoa</taxon>
        <taxon>Chordata</taxon>
        <taxon>Craniata</taxon>
        <taxon>Vertebrata</taxon>
        <taxon>Euteleostomi</taxon>
        <taxon>Amphibia</taxon>
        <taxon>Batrachia</taxon>
        <taxon>Anura</taxon>
        <taxon>Neobatrachia</taxon>
        <taxon>Hyloidea</taxon>
        <taxon>Eleutherodactylidae</taxon>
        <taxon>Eleutherodactylinae</taxon>
        <taxon>Eleutherodactylus</taxon>
        <taxon>Eleutherodactylus</taxon>
    </lineage>
</organism>
<feature type="compositionally biased region" description="Polar residues" evidence="2">
    <location>
        <begin position="337"/>
        <end position="354"/>
    </location>
</feature>
<feature type="region of interest" description="Disordered" evidence="2">
    <location>
        <begin position="621"/>
        <end position="650"/>
    </location>
</feature>
<feature type="compositionally biased region" description="Basic and acidic residues" evidence="2">
    <location>
        <begin position="314"/>
        <end position="323"/>
    </location>
</feature>
<dbReference type="Pfam" id="PF16770">
    <property type="entry name" value="RTT107_BRCT_5"/>
    <property type="match status" value="1"/>
</dbReference>
<feature type="region of interest" description="Disordered" evidence="2">
    <location>
        <begin position="217"/>
        <end position="241"/>
    </location>
</feature>
<dbReference type="GO" id="GO:0007095">
    <property type="term" value="P:mitotic G2 DNA damage checkpoint signaling"/>
    <property type="evidence" value="ECO:0007669"/>
    <property type="project" value="InterPro"/>
</dbReference>
<feature type="non-terminal residue" evidence="4">
    <location>
        <position position="650"/>
    </location>
</feature>
<feature type="compositionally biased region" description="Acidic residues" evidence="2">
    <location>
        <begin position="451"/>
        <end position="465"/>
    </location>
</feature>
<feature type="compositionally biased region" description="Basic and acidic residues" evidence="2">
    <location>
        <begin position="514"/>
        <end position="532"/>
    </location>
</feature>
<comment type="caution">
    <text evidence="4">The sequence shown here is derived from an EMBL/GenBank/DDBJ whole genome shotgun (WGS) entry which is preliminary data.</text>
</comment>
<evidence type="ECO:0000256" key="2">
    <source>
        <dbReference type="SAM" id="MobiDB-lite"/>
    </source>
</evidence>
<dbReference type="Proteomes" id="UP000770717">
    <property type="component" value="Unassembled WGS sequence"/>
</dbReference>
<keyword evidence="5" id="KW-1185">Reference proteome</keyword>
<dbReference type="GO" id="GO:0000724">
    <property type="term" value="P:double-strand break repair via homologous recombination"/>
    <property type="evidence" value="ECO:0007669"/>
    <property type="project" value="TreeGrafter"/>
</dbReference>
<evidence type="ECO:0000259" key="3">
    <source>
        <dbReference type="SMART" id="SM01348"/>
    </source>
</evidence>
<dbReference type="SMART" id="SM01348">
    <property type="entry name" value="Nbs1_C"/>
    <property type="match status" value="1"/>
</dbReference>
<evidence type="ECO:0000313" key="5">
    <source>
        <dbReference type="Proteomes" id="UP000770717"/>
    </source>
</evidence>
<dbReference type="FunFam" id="3.40.50.10980:FF:000001">
    <property type="entry name" value="Nibrin"/>
    <property type="match status" value="1"/>
</dbReference>
<dbReference type="OrthoDB" id="552194at2759"/>
<dbReference type="InterPro" id="IPR036420">
    <property type="entry name" value="BRCT_dom_sf"/>
</dbReference>
<dbReference type="InterPro" id="IPR001357">
    <property type="entry name" value="BRCT_dom"/>
</dbReference>
<feature type="compositionally biased region" description="Polar residues" evidence="2">
    <location>
        <begin position="428"/>
        <end position="440"/>
    </location>
</feature>
<dbReference type="Pfam" id="PF16508">
    <property type="entry name" value="NIBRIN_BRCT_II"/>
    <property type="match status" value="1"/>
</dbReference>
<dbReference type="CDD" id="cd17741">
    <property type="entry name" value="BRCT_nibrin"/>
    <property type="match status" value="1"/>
</dbReference>
<dbReference type="InterPro" id="IPR032429">
    <property type="entry name" value="Nibrin_BRCT2"/>
</dbReference>
<feature type="compositionally biased region" description="Basic and acidic residues" evidence="2">
    <location>
        <begin position="375"/>
        <end position="393"/>
    </location>
</feature>
<dbReference type="InterPro" id="IPR013908">
    <property type="entry name" value="Nibrin_C"/>
</dbReference>
<feature type="region of interest" description="Disordered" evidence="2">
    <location>
        <begin position="268"/>
        <end position="546"/>
    </location>
</feature>
<dbReference type="Pfam" id="PF08599">
    <property type="entry name" value="Nbs1_C"/>
    <property type="match status" value="1"/>
</dbReference>
<dbReference type="GO" id="GO:0003684">
    <property type="term" value="F:damaged DNA binding"/>
    <property type="evidence" value="ECO:0007669"/>
    <property type="project" value="TreeGrafter"/>
</dbReference>
<dbReference type="InterPro" id="IPR040227">
    <property type="entry name" value="Nibrin-rel"/>
</dbReference>
<gene>
    <name evidence="4" type="ORF">GDO78_012395</name>
</gene>
<proteinExistence type="predicted"/>
<dbReference type="AlphaFoldDB" id="A0A8J6F1A6"/>
<keyword evidence="1" id="KW-0131">Cell cycle</keyword>
<feature type="domain" description="Nibrin C-terminal" evidence="3">
    <location>
        <begin position="577"/>
        <end position="641"/>
    </location>
</feature>
<dbReference type="EMBL" id="WNTK01000008">
    <property type="protein sequence ID" value="KAG9478711.1"/>
    <property type="molecule type" value="Genomic_DNA"/>
</dbReference>
<reference evidence="4" key="1">
    <citation type="thesis" date="2020" institute="ProQuest LLC" country="789 East Eisenhower Parkway, Ann Arbor, MI, USA">
        <title>Comparative Genomics and Chromosome Evolution.</title>
        <authorList>
            <person name="Mudd A.B."/>
        </authorList>
    </citation>
    <scope>NUCLEOTIDE SEQUENCE</scope>
    <source>
        <strain evidence="4">HN-11 Male</strain>
        <tissue evidence="4">Kidney and liver</tissue>
    </source>
</reference>
<dbReference type="GO" id="GO:0030870">
    <property type="term" value="C:Mre11 complex"/>
    <property type="evidence" value="ECO:0007669"/>
    <property type="project" value="InterPro"/>
</dbReference>
<dbReference type="InterPro" id="IPR043014">
    <property type="entry name" value="Nibrin_BRCT2_sf"/>
</dbReference>
<dbReference type="Gene3D" id="3.40.50.10980">
    <property type="entry name" value="Nibrin, BRCT2 domain"/>
    <property type="match status" value="1"/>
</dbReference>
<dbReference type="Gene3D" id="3.40.50.10190">
    <property type="entry name" value="BRCT domain"/>
    <property type="match status" value="1"/>
</dbReference>
<dbReference type="PANTHER" id="PTHR12162">
    <property type="entry name" value="NIBRIN-RELATED"/>
    <property type="match status" value="1"/>
</dbReference>
<dbReference type="SUPFAM" id="SSF52113">
    <property type="entry name" value="BRCT domain"/>
    <property type="match status" value="1"/>
</dbReference>